<reference evidence="3" key="1">
    <citation type="journal article" date="2019" name="Int. J. Syst. Evol. Microbiol.">
        <title>The Global Catalogue of Microorganisms (GCM) 10K type strain sequencing project: providing services to taxonomists for standard genome sequencing and annotation.</title>
        <authorList>
            <consortium name="The Broad Institute Genomics Platform"/>
            <consortium name="The Broad Institute Genome Sequencing Center for Infectious Disease"/>
            <person name="Wu L."/>
            <person name="Ma J."/>
        </authorList>
    </citation>
    <scope>NUCLEOTIDE SEQUENCE [LARGE SCALE GENOMIC DNA]</scope>
    <source>
        <strain evidence="3">JCM 31047</strain>
    </source>
</reference>
<feature type="transmembrane region" description="Helical" evidence="1">
    <location>
        <begin position="37"/>
        <end position="56"/>
    </location>
</feature>
<dbReference type="Proteomes" id="UP000600547">
    <property type="component" value="Unassembled WGS sequence"/>
</dbReference>
<proteinExistence type="predicted"/>
<dbReference type="AlphaFoldDB" id="A0A8H9GNJ4"/>
<keyword evidence="1" id="KW-1133">Transmembrane helix</keyword>
<feature type="transmembrane region" description="Helical" evidence="1">
    <location>
        <begin position="62"/>
        <end position="83"/>
    </location>
</feature>
<organism evidence="2 3">
    <name type="scientific">Deinococcus arenae</name>
    <dbReference type="NCBI Taxonomy" id="1452751"/>
    <lineage>
        <taxon>Bacteria</taxon>
        <taxon>Thermotogati</taxon>
        <taxon>Deinococcota</taxon>
        <taxon>Deinococci</taxon>
        <taxon>Deinococcales</taxon>
        <taxon>Deinococcaceae</taxon>
        <taxon>Deinococcus</taxon>
    </lineage>
</organism>
<evidence type="ECO:0000313" key="3">
    <source>
        <dbReference type="Proteomes" id="UP000600547"/>
    </source>
</evidence>
<keyword evidence="1" id="KW-0472">Membrane</keyword>
<accession>A0A8H9GNJ4</accession>
<keyword evidence="1" id="KW-0812">Transmembrane</keyword>
<protein>
    <submittedName>
        <fullName evidence="2">Uncharacterized protein</fullName>
    </submittedName>
</protein>
<gene>
    <name evidence="2" type="ORF">GCM10008956_07850</name>
</gene>
<dbReference type="EMBL" id="BMQG01000002">
    <property type="protein sequence ID" value="GGM33999.1"/>
    <property type="molecule type" value="Genomic_DNA"/>
</dbReference>
<keyword evidence="3" id="KW-1185">Reference proteome</keyword>
<sequence length="97" mass="10756">MVRQRTVPAGWQQWTTFLLVASFFVPAETLGGYTLQVALQFAAMIGVMTWVALSVSGAARPWVGAALGLLAALMLYLGSHMVYAHWQNDQMRQERVN</sequence>
<evidence type="ECO:0000313" key="2">
    <source>
        <dbReference type="EMBL" id="GGM33999.1"/>
    </source>
</evidence>
<name>A0A8H9GNJ4_9DEIO</name>
<dbReference type="RefSeq" id="WP_110829881.1">
    <property type="nucleotide sequence ID" value="NZ_BMQG01000002.1"/>
</dbReference>
<comment type="caution">
    <text evidence="2">The sequence shown here is derived from an EMBL/GenBank/DDBJ whole genome shotgun (WGS) entry which is preliminary data.</text>
</comment>
<evidence type="ECO:0000256" key="1">
    <source>
        <dbReference type="SAM" id="Phobius"/>
    </source>
</evidence>